<evidence type="ECO:0000256" key="1">
    <source>
        <dbReference type="SAM" id="SignalP"/>
    </source>
</evidence>
<dbReference type="Proteomes" id="UP000593591">
    <property type="component" value="Chromosome"/>
</dbReference>
<dbReference type="PROSITE" id="PS51257">
    <property type="entry name" value="PROKAR_LIPOPROTEIN"/>
    <property type="match status" value="1"/>
</dbReference>
<sequence length="726" mass="79891">MIKGKRGLALAMSLIAISLTACGDEYTYPEANWTDGKIVTIGGQQFTFDNVYKYFEGSKSSAQSYFSVAKNILAQTVTTRTDAILSIVDTKIEKLHDTWKTNARTNGTSYKEEQEKTFKSEGVEDEDELREKYIADEQITQNSDAFLTVKDGTENVNEQYYLSEQHTKDYVKDNAPYHVSHVLIKVDASSSGEGFYNGQISADDAKQIDSVVRSLVSATTFGRTAQLLSDDSSNAQYGELYTKDTMIAMQKDTSYVNEFKLGVYAYDTFLNGKTKNNSTAGDNAATKDIRASLRVPGKTEGAVSDSEVAESISETLVGQGKAFGIPLSACFQMAQIAETESNPIDGSSVTTMNKKSVSARQYPRNILFNNYFNYRGVSFVYDDRAEYPARFLKELKDLATFSSENGKANASAYAALAASIDTTNATDATVKNVFNSPEFAAVEDDLSYKVKEYNYVSRQLDNAQDSKFVDFDGELVNYKSDVETNSTKQTTTLNSAHTSKKILADENGNAIIVARAGTSGDSGYQGLHFIVVNNDPFVADGNGTFANKYQYYRVNVPGAVTTLDSDESVATLQGTAAYSSDYSKHPSFVNFVSPDSTSNTTYNGRRESVEKVIKAALDSEEIALWEYNLAQFKDKYHSDFTTFLGKTTIEGKEVKIADLINQYVTLTKETSVESANDSLDGSWETYIKEINLETALATQRMIPTIGIAAFESGNLTAAMEEICYVD</sequence>
<dbReference type="KEGG" id="trc:DYE49_02925"/>
<feature type="signal peptide" evidence="1">
    <location>
        <begin position="1"/>
        <end position="23"/>
    </location>
</feature>
<organism evidence="2 3">
    <name type="scientific">Treponema rectale</name>
    <dbReference type="NCBI Taxonomy" id="744512"/>
    <lineage>
        <taxon>Bacteria</taxon>
        <taxon>Pseudomonadati</taxon>
        <taxon>Spirochaetota</taxon>
        <taxon>Spirochaetia</taxon>
        <taxon>Spirochaetales</taxon>
        <taxon>Treponemataceae</taxon>
        <taxon>Treponema</taxon>
    </lineage>
</organism>
<dbReference type="EMBL" id="CP031517">
    <property type="protein sequence ID" value="QOS39463.1"/>
    <property type="molecule type" value="Genomic_DNA"/>
</dbReference>
<keyword evidence="1" id="KW-0732">Signal</keyword>
<name>A0A7M1XIZ9_9SPIR</name>
<evidence type="ECO:0000313" key="2">
    <source>
        <dbReference type="EMBL" id="QOS39463.1"/>
    </source>
</evidence>
<reference evidence="2 3" key="1">
    <citation type="submission" date="2018-08" db="EMBL/GenBank/DDBJ databases">
        <title>The first complete genome of Treponema rectale (CHPAT), a commensal spirochete of the bovine rectum.</title>
        <authorList>
            <person name="Staton G.J."/>
            <person name="Clegg S.R."/>
            <person name="Carter S.D."/>
            <person name="Radford A.D."/>
            <person name="Darby A."/>
            <person name="Hall N."/>
            <person name="Birtles R.J."/>
            <person name="Evans N.J."/>
        </authorList>
    </citation>
    <scope>NUCLEOTIDE SEQUENCE [LARGE SCALE GENOMIC DNA]</scope>
    <source>
        <strain evidence="2 3">CHPA</strain>
    </source>
</reference>
<feature type="chain" id="PRO_5032663914" description="Lipoprotein" evidence="1">
    <location>
        <begin position="24"/>
        <end position="726"/>
    </location>
</feature>
<dbReference type="AlphaFoldDB" id="A0A7M1XIZ9"/>
<proteinExistence type="predicted"/>
<gene>
    <name evidence="2" type="ORF">DYE49_02925</name>
</gene>
<evidence type="ECO:0008006" key="4">
    <source>
        <dbReference type="Google" id="ProtNLM"/>
    </source>
</evidence>
<accession>A0A7M1XIZ9</accession>
<protein>
    <recommendedName>
        <fullName evidence="4">Lipoprotein</fullName>
    </recommendedName>
</protein>
<evidence type="ECO:0000313" key="3">
    <source>
        <dbReference type="Proteomes" id="UP000593591"/>
    </source>
</evidence>